<feature type="compositionally biased region" description="Acidic residues" evidence="1">
    <location>
        <begin position="107"/>
        <end position="120"/>
    </location>
</feature>
<organism evidence="2 3">
    <name type="scientific">Punctularia strigosozonata (strain HHB-11173)</name>
    <name type="common">White-rot fungus</name>
    <dbReference type="NCBI Taxonomy" id="741275"/>
    <lineage>
        <taxon>Eukaryota</taxon>
        <taxon>Fungi</taxon>
        <taxon>Dikarya</taxon>
        <taxon>Basidiomycota</taxon>
        <taxon>Agaricomycotina</taxon>
        <taxon>Agaricomycetes</taxon>
        <taxon>Corticiales</taxon>
        <taxon>Punctulariaceae</taxon>
        <taxon>Punctularia</taxon>
    </lineage>
</organism>
<dbReference type="GeneID" id="18883936"/>
<feature type="compositionally biased region" description="Basic and acidic residues" evidence="1">
    <location>
        <begin position="96"/>
        <end position="106"/>
    </location>
</feature>
<evidence type="ECO:0000256" key="1">
    <source>
        <dbReference type="SAM" id="MobiDB-lite"/>
    </source>
</evidence>
<accession>R7S5Y6</accession>
<evidence type="ECO:0000313" key="2">
    <source>
        <dbReference type="EMBL" id="EIN05281.1"/>
    </source>
</evidence>
<proteinExistence type="predicted"/>
<sequence length="136" mass="14023">MSPVPSRNARIDSCESSSGHINDWDARSKEPPAGPSIGARIGSGGGSIWVLAYGCARCRFFVLAGPDDDVTEGGVRDTLGPLAGGGPSLCRAFTNTHDDHPDRADVDDAAPDDPDPEDVNEGATDIADAEEEGGTT</sequence>
<dbReference type="EMBL" id="JH687551">
    <property type="protein sequence ID" value="EIN05281.1"/>
    <property type="molecule type" value="Genomic_DNA"/>
</dbReference>
<keyword evidence="3" id="KW-1185">Reference proteome</keyword>
<dbReference type="HOGENOM" id="CLU_1876486_0_0_1"/>
<protein>
    <submittedName>
        <fullName evidence="2">Uncharacterized protein</fullName>
    </submittedName>
</protein>
<feature type="compositionally biased region" description="Acidic residues" evidence="1">
    <location>
        <begin position="127"/>
        <end position="136"/>
    </location>
</feature>
<gene>
    <name evidence="2" type="ORF">PUNSTDRAFT_55155</name>
</gene>
<dbReference type="KEGG" id="psq:PUNSTDRAFT_55155"/>
<evidence type="ECO:0000313" key="3">
    <source>
        <dbReference type="Proteomes" id="UP000054196"/>
    </source>
</evidence>
<name>R7S5Y6_PUNST</name>
<dbReference type="AlphaFoldDB" id="R7S5Y6"/>
<feature type="region of interest" description="Disordered" evidence="1">
    <location>
        <begin position="92"/>
        <end position="136"/>
    </location>
</feature>
<feature type="region of interest" description="Disordered" evidence="1">
    <location>
        <begin position="1"/>
        <end position="41"/>
    </location>
</feature>
<dbReference type="RefSeq" id="XP_007387684.1">
    <property type="nucleotide sequence ID" value="XM_007387622.1"/>
</dbReference>
<reference evidence="3" key="1">
    <citation type="journal article" date="2012" name="Science">
        <title>The Paleozoic origin of enzymatic lignin decomposition reconstructed from 31 fungal genomes.</title>
        <authorList>
            <person name="Floudas D."/>
            <person name="Binder M."/>
            <person name="Riley R."/>
            <person name="Barry K."/>
            <person name="Blanchette R.A."/>
            <person name="Henrissat B."/>
            <person name="Martinez A.T."/>
            <person name="Otillar R."/>
            <person name="Spatafora J.W."/>
            <person name="Yadav J.S."/>
            <person name="Aerts A."/>
            <person name="Benoit I."/>
            <person name="Boyd A."/>
            <person name="Carlson A."/>
            <person name="Copeland A."/>
            <person name="Coutinho P.M."/>
            <person name="de Vries R.P."/>
            <person name="Ferreira P."/>
            <person name="Findley K."/>
            <person name="Foster B."/>
            <person name="Gaskell J."/>
            <person name="Glotzer D."/>
            <person name="Gorecki P."/>
            <person name="Heitman J."/>
            <person name="Hesse C."/>
            <person name="Hori C."/>
            <person name="Igarashi K."/>
            <person name="Jurgens J.A."/>
            <person name="Kallen N."/>
            <person name="Kersten P."/>
            <person name="Kohler A."/>
            <person name="Kuees U."/>
            <person name="Kumar T.K.A."/>
            <person name="Kuo A."/>
            <person name="LaButti K."/>
            <person name="Larrondo L.F."/>
            <person name="Lindquist E."/>
            <person name="Ling A."/>
            <person name="Lombard V."/>
            <person name="Lucas S."/>
            <person name="Lundell T."/>
            <person name="Martin R."/>
            <person name="McLaughlin D.J."/>
            <person name="Morgenstern I."/>
            <person name="Morin E."/>
            <person name="Murat C."/>
            <person name="Nagy L.G."/>
            <person name="Nolan M."/>
            <person name="Ohm R.A."/>
            <person name="Patyshakuliyeva A."/>
            <person name="Rokas A."/>
            <person name="Ruiz-Duenas F.J."/>
            <person name="Sabat G."/>
            <person name="Salamov A."/>
            <person name="Samejima M."/>
            <person name="Schmutz J."/>
            <person name="Slot J.C."/>
            <person name="St John F."/>
            <person name="Stenlid J."/>
            <person name="Sun H."/>
            <person name="Sun S."/>
            <person name="Syed K."/>
            <person name="Tsang A."/>
            <person name="Wiebenga A."/>
            <person name="Young D."/>
            <person name="Pisabarro A."/>
            <person name="Eastwood D.C."/>
            <person name="Martin F."/>
            <person name="Cullen D."/>
            <person name="Grigoriev I.V."/>
            <person name="Hibbett D.S."/>
        </authorList>
    </citation>
    <scope>NUCLEOTIDE SEQUENCE [LARGE SCALE GENOMIC DNA]</scope>
    <source>
        <strain evidence="3">HHB-11173 SS5</strain>
    </source>
</reference>
<dbReference type="Proteomes" id="UP000054196">
    <property type="component" value="Unassembled WGS sequence"/>
</dbReference>